<dbReference type="InterPro" id="IPR003594">
    <property type="entry name" value="HATPase_dom"/>
</dbReference>
<accession>C7NPT9</accession>
<dbReference type="InterPro" id="IPR039248">
    <property type="entry name" value="Ptase_RsbX"/>
</dbReference>
<dbReference type="GO" id="GO:0004674">
    <property type="term" value="F:protein serine/threonine kinase activity"/>
    <property type="evidence" value="ECO:0007669"/>
    <property type="project" value="UniProtKB-KW"/>
</dbReference>
<dbReference type="Proteomes" id="UP000002071">
    <property type="component" value="Chromosome"/>
</dbReference>
<dbReference type="EMBL" id="CP001687">
    <property type="protein sequence ID" value="ACV10386.1"/>
    <property type="molecule type" value="Genomic_DNA"/>
</dbReference>
<sequence>MPGDFEVRREKRQRVETDDDVVLARSLAEDIAGQAGFDTDVGAEIGIVATELAENVRKHAEHGELTVSHMADDADSGIRIESRDAGSGIEDIENAFTDGVSTAGSLGRGLGAVNRLMDRVSVMSPGTPGNGTHVTADRWVRSFAEPTVDPLLTFGAASRPKVLGTENGDSFVLTRWNDTTLVGVIDGLGHGPPAHTAAMAAKGYVNTHADRPLGEIFAGTERACKATRGVVMALARFDWTAQTVTFGAVGNITHKTDGIDLRVVDRRGVLGSNGPDPVVASADLVPETRLVLASDGVDSRWQLSDYERILADAPTVAARRLLAELGKDHDDATVLVGLPADGPGSETETDQRENHQ</sequence>
<evidence type="ECO:0000313" key="3">
    <source>
        <dbReference type="Proteomes" id="UP000002071"/>
    </source>
</evidence>
<proteinExistence type="predicted"/>
<evidence type="ECO:0000259" key="1">
    <source>
        <dbReference type="SMART" id="SM00331"/>
    </source>
</evidence>
<keyword evidence="3" id="KW-1185">Reference proteome</keyword>
<dbReference type="InterPro" id="IPR001932">
    <property type="entry name" value="PPM-type_phosphatase-like_dom"/>
</dbReference>
<gene>
    <name evidence="2" type="ordered locus">Huta_0198</name>
</gene>
<keyword evidence="2" id="KW-0418">Kinase</keyword>
<dbReference type="OrthoDB" id="339559at2157"/>
<dbReference type="InterPro" id="IPR036457">
    <property type="entry name" value="PPM-type-like_dom_sf"/>
</dbReference>
<dbReference type="KEGG" id="hut:Huta_0198"/>
<dbReference type="SMART" id="SM00331">
    <property type="entry name" value="PP2C_SIG"/>
    <property type="match status" value="1"/>
</dbReference>
<name>C7NPT9_HALUD</name>
<organism evidence="2 3">
    <name type="scientific">Halorhabdus utahensis (strain DSM 12940 / JCM 11049 / AX-2)</name>
    <dbReference type="NCBI Taxonomy" id="519442"/>
    <lineage>
        <taxon>Archaea</taxon>
        <taxon>Methanobacteriati</taxon>
        <taxon>Methanobacteriota</taxon>
        <taxon>Stenosarchaea group</taxon>
        <taxon>Halobacteria</taxon>
        <taxon>Halobacteriales</taxon>
        <taxon>Haloarculaceae</taxon>
        <taxon>Halorhabdus</taxon>
    </lineage>
</organism>
<dbReference type="HOGENOM" id="CLU_066586_0_0_2"/>
<dbReference type="STRING" id="519442.Huta_0198"/>
<dbReference type="InterPro" id="IPR036890">
    <property type="entry name" value="HATPase_C_sf"/>
</dbReference>
<dbReference type="Pfam" id="PF13581">
    <property type="entry name" value="HATPase_c_2"/>
    <property type="match status" value="1"/>
</dbReference>
<evidence type="ECO:0000313" key="2">
    <source>
        <dbReference type="EMBL" id="ACV10386.1"/>
    </source>
</evidence>
<dbReference type="RefSeq" id="WP_012795263.1">
    <property type="nucleotide sequence ID" value="NC_013158.1"/>
</dbReference>
<dbReference type="Gene3D" id="3.60.40.10">
    <property type="entry name" value="PPM-type phosphatase domain"/>
    <property type="match status" value="1"/>
</dbReference>
<keyword evidence="2" id="KW-0808">Transferase</keyword>
<dbReference type="Gene3D" id="3.30.565.10">
    <property type="entry name" value="Histidine kinase-like ATPase, C-terminal domain"/>
    <property type="match status" value="1"/>
</dbReference>
<dbReference type="PANTHER" id="PTHR35801:SF1">
    <property type="entry name" value="PHOSPHOSERINE PHOSPHATASE RSBX"/>
    <property type="match status" value="1"/>
</dbReference>
<dbReference type="SUPFAM" id="SSF55874">
    <property type="entry name" value="ATPase domain of HSP90 chaperone/DNA topoisomerase II/histidine kinase"/>
    <property type="match status" value="1"/>
</dbReference>
<dbReference type="SUPFAM" id="SSF81606">
    <property type="entry name" value="PP2C-like"/>
    <property type="match status" value="1"/>
</dbReference>
<dbReference type="eggNOG" id="arCOG09391">
    <property type="taxonomic scope" value="Archaea"/>
</dbReference>
<dbReference type="Pfam" id="PF07228">
    <property type="entry name" value="SpoIIE"/>
    <property type="match status" value="1"/>
</dbReference>
<feature type="domain" description="PPM-type phosphatase" evidence="1">
    <location>
        <begin position="148"/>
        <end position="339"/>
    </location>
</feature>
<reference evidence="2 3" key="1">
    <citation type="journal article" date="2009" name="Stand. Genomic Sci.">
        <title>Complete genome sequence of Halorhabdus utahensis type strain (AX-2).</title>
        <authorList>
            <person name="Anderson I."/>
            <person name="Tindall B.J."/>
            <person name="Pomrenke H."/>
            <person name="Goker M."/>
            <person name="Lapidus A."/>
            <person name="Nolan M."/>
            <person name="Copeland A."/>
            <person name="Glavina Del Rio T."/>
            <person name="Chen F."/>
            <person name="Tice H."/>
            <person name="Cheng J.F."/>
            <person name="Lucas S."/>
            <person name="Chertkov O."/>
            <person name="Bruce D."/>
            <person name="Brettin T."/>
            <person name="Detter J.C."/>
            <person name="Han C."/>
            <person name="Goodwin L."/>
            <person name="Land M."/>
            <person name="Hauser L."/>
            <person name="Chang Y.J."/>
            <person name="Jeffries C.D."/>
            <person name="Pitluck S."/>
            <person name="Pati A."/>
            <person name="Mavromatis K."/>
            <person name="Ivanova N."/>
            <person name="Ovchinnikova G."/>
            <person name="Chen A."/>
            <person name="Palaniappan K."/>
            <person name="Chain P."/>
            <person name="Rohde M."/>
            <person name="Bristow J."/>
            <person name="Eisen J.A."/>
            <person name="Markowitz V."/>
            <person name="Hugenholtz P."/>
            <person name="Kyrpides N.C."/>
            <person name="Klenk H.P."/>
        </authorList>
    </citation>
    <scope>NUCLEOTIDE SEQUENCE [LARGE SCALE GENOMIC DNA]</scope>
    <source>
        <strain evidence="3">DSM 12940 / JCM 11049 / AX-2</strain>
    </source>
</reference>
<protein>
    <submittedName>
        <fullName evidence="2">Putative anti-sigma regulatory factor, serine/threonine protein kinase</fullName>
    </submittedName>
</protein>
<keyword evidence="2" id="KW-0723">Serine/threonine-protein kinase</keyword>
<dbReference type="PANTHER" id="PTHR35801">
    <property type="entry name" value="PHOSPHOSERINE PHOSPHATASE RSBX"/>
    <property type="match status" value="1"/>
</dbReference>
<dbReference type="AlphaFoldDB" id="C7NPT9"/>
<dbReference type="GeneID" id="8382460"/>